<accession>A0A9W7B2N5</accession>
<dbReference type="Gene3D" id="3.30.540.10">
    <property type="entry name" value="Fructose-1,6-Bisphosphatase, subunit A, domain 1"/>
    <property type="match status" value="1"/>
</dbReference>
<comment type="catalytic activity">
    <reaction evidence="1 7">
        <text>a myo-inositol phosphate + H2O = myo-inositol + phosphate</text>
        <dbReference type="Rhea" id="RHEA:24056"/>
        <dbReference type="ChEBI" id="CHEBI:15377"/>
        <dbReference type="ChEBI" id="CHEBI:17268"/>
        <dbReference type="ChEBI" id="CHEBI:43474"/>
        <dbReference type="ChEBI" id="CHEBI:84139"/>
        <dbReference type="EC" id="3.1.3.25"/>
    </reaction>
</comment>
<dbReference type="Pfam" id="PF00459">
    <property type="entry name" value="Inositol_P"/>
    <property type="match status" value="1"/>
</dbReference>
<dbReference type="GO" id="GO:0046872">
    <property type="term" value="F:metal ion binding"/>
    <property type="evidence" value="ECO:0007669"/>
    <property type="project" value="UniProtKB-KW"/>
</dbReference>
<evidence type="ECO:0000313" key="9">
    <source>
        <dbReference type="EMBL" id="GMH82814.1"/>
    </source>
</evidence>
<keyword evidence="8" id="KW-0732">Signal</keyword>
<dbReference type="Proteomes" id="UP001162640">
    <property type="component" value="Unassembled WGS sequence"/>
</dbReference>
<protein>
    <recommendedName>
        <fullName evidence="7">Inositol-1-monophosphatase</fullName>
        <ecNumber evidence="7">3.1.3.25</ecNumber>
    </recommendedName>
</protein>
<feature type="binding site" evidence="6">
    <location>
        <position position="149"/>
    </location>
    <ligand>
        <name>Mg(2+)</name>
        <dbReference type="ChEBI" id="CHEBI:18420"/>
        <label>1</label>
        <note>catalytic</note>
    </ligand>
</feature>
<dbReference type="SUPFAM" id="SSF56655">
    <property type="entry name" value="Carbohydrate phosphatase"/>
    <property type="match status" value="1"/>
</dbReference>
<dbReference type="AlphaFoldDB" id="A0A9W7B2N5"/>
<dbReference type="InterPro" id="IPR033942">
    <property type="entry name" value="IMPase"/>
</dbReference>
<dbReference type="PRINTS" id="PR00377">
    <property type="entry name" value="IMPHPHTASES"/>
</dbReference>
<feature type="binding site" evidence="6">
    <location>
        <position position="130"/>
    </location>
    <ligand>
        <name>Mg(2+)</name>
        <dbReference type="ChEBI" id="CHEBI:18420"/>
        <label>1</label>
        <note>catalytic</note>
    </ligand>
</feature>
<evidence type="ECO:0000256" key="7">
    <source>
        <dbReference type="RuleBase" id="RU364068"/>
    </source>
</evidence>
<evidence type="ECO:0000256" key="5">
    <source>
        <dbReference type="ARBA" id="ARBA00022842"/>
    </source>
</evidence>
<feature type="binding site" evidence="6">
    <location>
        <position position="152"/>
    </location>
    <ligand>
        <name>Mg(2+)</name>
        <dbReference type="ChEBI" id="CHEBI:18420"/>
        <label>1</label>
        <note>catalytic</note>
    </ligand>
</feature>
<dbReference type="CDD" id="cd01639">
    <property type="entry name" value="IMPase"/>
    <property type="match status" value="1"/>
</dbReference>
<gene>
    <name evidence="9" type="ORF">TL16_g09388</name>
</gene>
<dbReference type="InterPro" id="IPR000760">
    <property type="entry name" value="Inositol_monophosphatase-like"/>
</dbReference>
<dbReference type="GO" id="GO:0006020">
    <property type="term" value="P:inositol metabolic process"/>
    <property type="evidence" value="ECO:0007669"/>
    <property type="project" value="TreeGrafter"/>
</dbReference>
<dbReference type="EMBL" id="BLQM01000319">
    <property type="protein sequence ID" value="GMH82814.1"/>
    <property type="molecule type" value="Genomic_DNA"/>
</dbReference>
<feature type="binding site" evidence="6">
    <location>
        <position position="285"/>
    </location>
    <ligand>
        <name>Mg(2+)</name>
        <dbReference type="ChEBI" id="CHEBI:18420"/>
        <label>1</label>
        <note>catalytic</note>
    </ligand>
</feature>
<keyword evidence="4 6" id="KW-0479">Metal-binding</keyword>
<proteinExistence type="inferred from homology"/>
<name>A0A9W7B2N5_9STRA</name>
<dbReference type="EC" id="3.1.3.25" evidence="7"/>
<keyword evidence="5 6" id="KW-0460">Magnesium</keyword>
<evidence type="ECO:0000256" key="8">
    <source>
        <dbReference type="SAM" id="SignalP"/>
    </source>
</evidence>
<comment type="similarity">
    <text evidence="3 7">Belongs to the inositol monophosphatase superfamily.</text>
</comment>
<dbReference type="PROSITE" id="PS00630">
    <property type="entry name" value="IMP_2"/>
    <property type="match status" value="1"/>
</dbReference>
<reference evidence="10" key="1">
    <citation type="journal article" date="2023" name="Commun. Biol.">
        <title>Genome analysis of Parmales, the sister group of diatoms, reveals the evolutionary specialization of diatoms from phago-mixotrophs to photoautotrophs.</title>
        <authorList>
            <person name="Ban H."/>
            <person name="Sato S."/>
            <person name="Yoshikawa S."/>
            <person name="Yamada K."/>
            <person name="Nakamura Y."/>
            <person name="Ichinomiya M."/>
            <person name="Sato N."/>
            <person name="Blanc-Mathieu R."/>
            <person name="Endo H."/>
            <person name="Kuwata A."/>
            <person name="Ogata H."/>
        </authorList>
    </citation>
    <scope>NUCLEOTIDE SEQUENCE [LARGE SCALE GENOMIC DNA]</scope>
</reference>
<dbReference type="PANTHER" id="PTHR20854">
    <property type="entry name" value="INOSITOL MONOPHOSPHATASE"/>
    <property type="match status" value="1"/>
</dbReference>
<sequence length="350" mass="38055">MLASISFVGSAALFTGCARLLQRDVDDAASDEDYHDAVDDLDDVELYSRLLSSDHEYGKHLRVAVEAALVAGRGDYYTHLSTAGTIYSTSLSTTSKSNTSDFFTEVDVANEKLIIERIKASFPSHAIIGEETSDSSTPQTISPPTWIIDPIDGTTNFVAGNALTCVSICYAENDECIIGVVYAPKLNELYIGVKGVGAWLNGIPIRKLNKDVPADIKSCNICVEFGYDRSDGIDAMTNTVATIMRRNVKSIRMLGSGVLDLVFVALGRLDAVYCGVAGEGWQSWDYAAASVILKESGGVIENWKREEGGEWEEGGKFDIFGTSMVCACNEQVRTSCEYINYAILVSRTIY</sequence>
<evidence type="ECO:0000256" key="4">
    <source>
        <dbReference type="ARBA" id="ARBA00022723"/>
    </source>
</evidence>
<dbReference type="GO" id="GO:0046854">
    <property type="term" value="P:phosphatidylinositol phosphate biosynthetic process"/>
    <property type="evidence" value="ECO:0007669"/>
    <property type="project" value="InterPro"/>
</dbReference>
<organism evidence="9 10">
    <name type="scientific">Triparma laevis f. inornata</name>
    <dbReference type="NCBI Taxonomy" id="1714386"/>
    <lineage>
        <taxon>Eukaryota</taxon>
        <taxon>Sar</taxon>
        <taxon>Stramenopiles</taxon>
        <taxon>Ochrophyta</taxon>
        <taxon>Bolidophyceae</taxon>
        <taxon>Parmales</taxon>
        <taxon>Triparmaceae</taxon>
        <taxon>Triparma</taxon>
    </lineage>
</organism>
<feature type="signal peptide" evidence="8">
    <location>
        <begin position="1"/>
        <end position="18"/>
    </location>
</feature>
<dbReference type="PANTHER" id="PTHR20854:SF4">
    <property type="entry name" value="INOSITOL-1-MONOPHOSPHATASE-RELATED"/>
    <property type="match status" value="1"/>
</dbReference>
<dbReference type="GO" id="GO:0008934">
    <property type="term" value="F:inositol monophosphate 1-phosphatase activity"/>
    <property type="evidence" value="ECO:0007669"/>
    <property type="project" value="InterPro"/>
</dbReference>
<evidence type="ECO:0000313" key="10">
    <source>
        <dbReference type="Proteomes" id="UP001162640"/>
    </source>
</evidence>
<dbReference type="Gene3D" id="3.40.190.80">
    <property type="match status" value="1"/>
</dbReference>
<dbReference type="GO" id="GO:0007165">
    <property type="term" value="P:signal transduction"/>
    <property type="evidence" value="ECO:0007669"/>
    <property type="project" value="TreeGrafter"/>
</dbReference>
<evidence type="ECO:0000256" key="6">
    <source>
        <dbReference type="PIRSR" id="PIRSR600760-2"/>
    </source>
</evidence>
<comment type="caution">
    <text evidence="9">The sequence shown here is derived from an EMBL/GenBank/DDBJ whole genome shotgun (WGS) entry which is preliminary data.</text>
</comment>
<evidence type="ECO:0000256" key="2">
    <source>
        <dbReference type="ARBA" id="ARBA00001946"/>
    </source>
</evidence>
<evidence type="ECO:0000256" key="3">
    <source>
        <dbReference type="ARBA" id="ARBA00009759"/>
    </source>
</evidence>
<dbReference type="InterPro" id="IPR020550">
    <property type="entry name" value="Inositol_monophosphatase_CS"/>
</dbReference>
<comment type="pathway">
    <text evidence="7">Polyol metabolism; myo-inositol biosynthesis; myo-inositol from D-glucose 6-phosphate: step 2/2.</text>
</comment>
<keyword evidence="7" id="KW-0378">Hydrolase</keyword>
<feature type="binding site" evidence="6">
    <location>
        <position position="151"/>
    </location>
    <ligand>
        <name>Mg(2+)</name>
        <dbReference type="ChEBI" id="CHEBI:18420"/>
        <label>1</label>
        <note>catalytic</note>
    </ligand>
</feature>
<feature type="chain" id="PRO_5040811423" description="Inositol-1-monophosphatase" evidence="8">
    <location>
        <begin position="19"/>
        <end position="350"/>
    </location>
</feature>
<evidence type="ECO:0000256" key="1">
    <source>
        <dbReference type="ARBA" id="ARBA00001033"/>
    </source>
</evidence>
<comment type="cofactor">
    <cofactor evidence="2 6 7">
        <name>Mg(2+)</name>
        <dbReference type="ChEBI" id="CHEBI:18420"/>
    </cofactor>
</comment>